<dbReference type="RefSeq" id="XP_004037500.1">
    <property type="nucleotide sequence ID" value="XM_004037452.1"/>
</dbReference>
<proteinExistence type="predicted"/>
<dbReference type="AlphaFoldDB" id="G0QMN9"/>
<dbReference type="Proteomes" id="UP000008983">
    <property type="component" value="Unassembled WGS sequence"/>
</dbReference>
<evidence type="ECO:0000313" key="1">
    <source>
        <dbReference type="EMBL" id="EGR33514.1"/>
    </source>
</evidence>
<dbReference type="EMBL" id="GL983434">
    <property type="protein sequence ID" value="EGR33514.1"/>
    <property type="molecule type" value="Genomic_DNA"/>
</dbReference>
<reference evidence="1 2" key="1">
    <citation type="submission" date="2011-07" db="EMBL/GenBank/DDBJ databases">
        <authorList>
            <person name="Coyne R."/>
            <person name="Brami D."/>
            <person name="Johnson J."/>
            <person name="Hostetler J."/>
            <person name="Hannick L."/>
            <person name="Clark T."/>
            <person name="Cassidy-Hanley D."/>
            <person name="Inman J."/>
        </authorList>
    </citation>
    <scope>NUCLEOTIDE SEQUENCE [LARGE SCALE GENOMIC DNA]</scope>
    <source>
        <strain evidence="1 2">G5</strain>
    </source>
</reference>
<name>G0QMN9_ICHMU</name>
<dbReference type="GeneID" id="14909695"/>
<keyword evidence="2" id="KW-1185">Reference proteome</keyword>
<organism evidence="1 2">
    <name type="scientific">Ichthyophthirius multifiliis</name>
    <name type="common">White spot disease agent</name>
    <name type="synonym">Ich</name>
    <dbReference type="NCBI Taxonomy" id="5932"/>
    <lineage>
        <taxon>Eukaryota</taxon>
        <taxon>Sar</taxon>
        <taxon>Alveolata</taxon>
        <taxon>Ciliophora</taxon>
        <taxon>Intramacronucleata</taxon>
        <taxon>Oligohymenophorea</taxon>
        <taxon>Hymenostomatida</taxon>
        <taxon>Ophryoglenina</taxon>
        <taxon>Ichthyophthirius</taxon>
    </lineage>
</organism>
<sequence length="216" mass="26499">MNQILIYINNWMQNIEELSLHIKQFIFRIVRLKQVLLVLQLMKLIVLHLSHHQIWIYLPIMLILQIIQVKDQEIQIKFMQQQQYLMQELCVSQMTLKNSKPIKQELKMTLLIHKQSVIKKKLRKQFNQFLKELLMLGQQDMSMIQYIILQMEFLLYRIQMGENSLMQQNYKYKKMLMEVQKYQETKLRFGVLFLYVIKYLNKLINANFYLKMTIYK</sequence>
<accession>G0QMN9</accession>
<evidence type="ECO:0000313" key="2">
    <source>
        <dbReference type="Proteomes" id="UP000008983"/>
    </source>
</evidence>
<dbReference type="InParanoid" id="G0QMN9"/>
<protein>
    <submittedName>
        <fullName evidence="1">Uncharacterized protein</fullName>
    </submittedName>
</protein>
<gene>
    <name evidence="1" type="ORF">IMG5_050810</name>
</gene>